<accession>A0A8J6XGC5</accession>
<dbReference type="Gene3D" id="1.20.1640.10">
    <property type="entry name" value="Multidrug efflux transporter AcrB transmembrane domain"/>
    <property type="match status" value="2"/>
</dbReference>
<feature type="transmembrane region" description="Helical" evidence="8">
    <location>
        <begin position="962"/>
        <end position="983"/>
    </location>
</feature>
<comment type="caution">
    <text evidence="9">The sequence shown here is derived from an EMBL/GenBank/DDBJ whole genome shotgun (WGS) entry which is preliminary data.</text>
</comment>
<dbReference type="RefSeq" id="WP_190833635.1">
    <property type="nucleotide sequence ID" value="NZ_CAWPPI010000078.1"/>
</dbReference>
<evidence type="ECO:0000256" key="6">
    <source>
        <dbReference type="ARBA" id="ARBA00022989"/>
    </source>
</evidence>
<feature type="transmembrane region" description="Helical" evidence="8">
    <location>
        <begin position="537"/>
        <end position="557"/>
    </location>
</feature>
<feature type="transmembrane region" description="Helical" evidence="8">
    <location>
        <begin position="917"/>
        <end position="942"/>
    </location>
</feature>
<feature type="transmembrane region" description="Helical" evidence="8">
    <location>
        <begin position="995"/>
        <end position="1020"/>
    </location>
</feature>
<keyword evidence="2" id="KW-0813">Transport</keyword>
<keyword evidence="10" id="KW-1185">Reference proteome</keyword>
<dbReference type="Gene3D" id="3.30.2090.10">
    <property type="entry name" value="Multidrug efflux transporter AcrB TolC docking domain, DN and DC subdomains"/>
    <property type="match status" value="2"/>
</dbReference>
<dbReference type="Gene3D" id="3.30.70.1430">
    <property type="entry name" value="Multidrug efflux transporter AcrB pore domain"/>
    <property type="match status" value="2"/>
</dbReference>
<protein>
    <submittedName>
        <fullName evidence="9">Efflux RND transporter permease subunit</fullName>
    </submittedName>
</protein>
<dbReference type="SUPFAM" id="SSF82693">
    <property type="entry name" value="Multidrug efflux transporter AcrB pore domain, PN1, PN2, PC1 and PC2 subdomains"/>
    <property type="match status" value="4"/>
</dbReference>
<gene>
    <name evidence="9" type="ORF">ICL16_25690</name>
</gene>
<dbReference type="GO" id="GO:0042910">
    <property type="term" value="F:xenobiotic transmembrane transporter activity"/>
    <property type="evidence" value="ECO:0007669"/>
    <property type="project" value="TreeGrafter"/>
</dbReference>
<evidence type="ECO:0000256" key="8">
    <source>
        <dbReference type="SAM" id="Phobius"/>
    </source>
</evidence>
<evidence type="ECO:0000313" key="9">
    <source>
        <dbReference type="EMBL" id="MBD2775359.1"/>
    </source>
</evidence>
<feature type="transmembrane region" description="Helical" evidence="8">
    <location>
        <begin position="336"/>
        <end position="353"/>
    </location>
</feature>
<keyword evidence="6 8" id="KW-1133">Transmembrane helix</keyword>
<dbReference type="Gene3D" id="3.30.70.1320">
    <property type="entry name" value="Multidrug efflux transporter AcrB pore domain like"/>
    <property type="match status" value="1"/>
</dbReference>
<dbReference type="Pfam" id="PF00873">
    <property type="entry name" value="ACR_tran"/>
    <property type="match status" value="1"/>
</dbReference>
<keyword evidence="3" id="KW-1003">Cell membrane</keyword>
<name>A0A8J6XGC5_9CYAN</name>
<dbReference type="EMBL" id="JACXAE010000078">
    <property type="protein sequence ID" value="MBD2775359.1"/>
    <property type="molecule type" value="Genomic_DNA"/>
</dbReference>
<dbReference type="SUPFAM" id="SSF82714">
    <property type="entry name" value="Multidrug efflux transporter AcrB TolC docking domain, DN and DC subdomains"/>
    <property type="match status" value="2"/>
</dbReference>
<dbReference type="PANTHER" id="PTHR32063">
    <property type="match status" value="1"/>
</dbReference>
<dbReference type="SUPFAM" id="SSF82866">
    <property type="entry name" value="Multidrug efflux transporter AcrB transmembrane domain"/>
    <property type="match status" value="2"/>
</dbReference>
<dbReference type="FunFam" id="1.20.1640.10:FF:000001">
    <property type="entry name" value="Efflux pump membrane transporter"/>
    <property type="match status" value="1"/>
</dbReference>
<dbReference type="PANTHER" id="PTHR32063:SF21">
    <property type="entry name" value="MULTIDRUG RESISTANCE PROTEIN MDTB"/>
    <property type="match status" value="1"/>
</dbReference>
<feature type="transmembrane region" description="Helical" evidence="8">
    <location>
        <begin position="865"/>
        <end position="884"/>
    </location>
</feature>
<evidence type="ECO:0000256" key="7">
    <source>
        <dbReference type="ARBA" id="ARBA00023136"/>
    </source>
</evidence>
<dbReference type="InterPro" id="IPR001036">
    <property type="entry name" value="Acrflvin-R"/>
</dbReference>
<feature type="transmembrane region" description="Helical" evidence="8">
    <location>
        <begin position="365"/>
        <end position="384"/>
    </location>
</feature>
<evidence type="ECO:0000256" key="4">
    <source>
        <dbReference type="ARBA" id="ARBA00022519"/>
    </source>
</evidence>
<keyword evidence="4" id="KW-0997">Cell inner membrane</keyword>
<feature type="transmembrane region" description="Helical" evidence="8">
    <location>
        <begin position="463"/>
        <end position="490"/>
    </location>
</feature>
<dbReference type="Proteomes" id="UP000629098">
    <property type="component" value="Unassembled WGS sequence"/>
</dbReference>
<evidence type="ECO:0000256" key="1">
    <source>
        <dbReference type="ARBA" id="ARBA00004651"/>
    </source>
</evidence>
<proteinExistence type="predicted"/>
<dbReference type="Gene3D" id="3.30.70.1440">
    <property type="entry name" value="Multidrug efflux transporter AcrB pore domain"/>
    <property type="match status" value="1"/>
</dbReference>
<comment type="subcellular location">
    <subcellularLocation>
        <location evidence="1">Cell membrane</location>
        <topology evidence="1">Multi-pass membrane protein</topology>
    </subcellularLocation>
</comment>
<keyword evidence="5 8" id="KW-0812">Transmembrane</keyword>
<feature type="transmembrane region" description="Helical" evidence="8">
    <location>
        <begin position="12"/>
        <end position="32"/>
    </location>
</feature>
<evidence type="ECO:0000256" key="2">
    <source>
        <dbReference type="ARBA" id="ARBA00022448"/>
    </source>
</evidence>
<sequence length="1046" mass="114583">MNLSEIFIRRPVMTTLVMVGIVIFGFMSYLLLPISALPNVEYPFISVSASLPGATPETMASSVAAPLERQFSSIAGLNSFNSTSSTGTTNISLQFDFSRKVSDVAKDVQAAISAAAGQLPTNMPRLPTYRKVNPSVAPILYFYLYSKTLPISEVDEYAEVTIGQPISMIDGVAQVQVYGQKQYAVRVQVDPRELTRRGIGLDQVQTAISQANVNLPTGSFSGKDKSYIIQANGQLNNAAAYRPLIVAYKNGAPVRLQDLGRVIDSVQNDKVSNLYNGNSGVVLAVQPQPDGNTVAIVDEIKKLMPTLRQQVPASIEMGIMYDRSESIRASVDDVKFTLILTICLVVLVIFLFLRDLSATLIPSLALPVAIIGTFAVMYLCGYSLDNLSLMALTLSVGFVVDDAVVVLENIVRHREMGEPPLEAALKGSREIGFTILSMTLSLVAVFIPMLFMGGLIGRLFHEFAVTISVAILVSGFVSLSLTPMLCSRFLRTSHVETRHRTSLQKFTSGLYRISERAFDALQGAYEWSLKPVLKYRFVTLLVSVLILVYTFQLFTLVSKGFVPTEDTGQIMANTKAAQDISFDDMLRHQQKIVDIIRQDPNIAAVDSIVGASGPNAAVNSGRITILLKPRSQRRLNSDQIIQKLRPKLLRVPGIQAFLRSPPAIPIGGQQTNSLYQFTLQSLNAQELYKYVPQLEEKVKTIPGLQDVNSDVQMSTPQLQVEIDHNKAAALGITAQQIQSTLGSAYGSSQVSTIYTPNDQFYVILELEPQYRRDPDALSLLYVRSSNGKLVPLNTIANITQKVSPLSINHVSQIPSATISFNLAPGMSLGEATEKINQLARTSLPSTITTNFQGSAQAFNQSFNDLGMLLLVSIVVIYLILGILYEDFIHPLTILSGLPSAGFGALLTLLIFQVDLNLYSFIGIILLVGIVKKNGIMMVDFAIEAQRKEGKRPFDAIYEACVIRFRPIMMTTMAALMGTLPIALGTGSGSEARRPLGIAVVGGLVFSQILTLYLTPVFYTYMEQLRKNLSLPKWPRIFRAKKVKHTS</sequence>
<dbReference type="GO" id="GO:0005886">
    <property type="term" value="C:plasma membrane"/>
    <property type="evidence" value="ECO:0007669"/>
    <property type="project" value="UniProtKB-SubCell"/>
</dbReference>
<dbReference type="PRINTS" id="PR00702">
    <property type="entry name" value="ACRIFLAVINRP"/>
</dbReference>
<organism evidence="9 10">
    <name type="scientific">Iningainema tapete BLCC-T55</name>
    <dbReference type="NCBI Taxonomy" id="2748662"/>
    <lineage>
        <taxon>Bacteria</taxon>
        <taxon>Bacillati</taxon>
        <taxon>Cyanobacteriota</taxon>
        <taxon>Cyanophyceae</taxon>
        <taxon>Nostocales</taxon>
        <taxon>Scytonemataceae</taxon>
        <taxon>Iningainema tapete</taxon>
    </lineage>
</organism>
<evidence type="ECO:0000256" key="3">
    <source>
        <dbReference type="ARBA" id="ARBA00022475"/>
    </source>
</evidence>
<evidence type="ECO:0000256" key="5">
    <source>
        <dbReference type="ARBA" id="ARBA00022692"/>
    </source>
</evidence>
<dbReference type="AlphaFoldDB" id="A0A8J6XGC5"/>
<evidence type="ECO:0000313" key="10">
    <source>
        <dbReference type="Proteomes" id="UP000629098"/>
    </source>
</evidence>
<feature type="transmembrane region" description="Helical" evidence="8">
    <location>
        <begin position="431"/>
        <end position="451"/>
    </location>
</feature>
<keyword evidence="7 8" id="KW-0472">Membrane</keyword>
<dbReference type="InterPro" id="IPR027463">
    <property type="entry name" value="AcrB_DN_DC_subdom"/>
</dbReference>
<reference evidence="9" key="1">
    <citation type="submission" date="2020-09" db="EMBL/GenBank/DDBJ databases">
        <title>Iningainema tapete sp. nov. (Scytonemataceae, Cyanobacteria) from greenhouses in central Florida (USA) produces two types of nodularin with biosynthetic potential for microcystin-LR and anabaenopeptins.</title>
        <authorList>
            <person name="Berthold D.E."/>
            <person name="Lefler F.W."/>
            <person name="Huang I.-S."/>
            <person name="Abdulla H."/>
            <person name="Zimba P.V."/>
            <person name="Laughinghouse H.D. IV."/>
        </authorList>
    </citation>
    <scope>NUCLEOTIDE SEQUENCE</scope>
    <source>
        <strain evidence="9">BLCCT55</strain>
    </source>
</reference>